<organism evidence="1 2">
    <name type="scientific">Raineyella fluvialis</name>
    <dbReference type="NCBI Taxonomy" id="2662261"/>
    <lineage>
        <taxon>Bacteria</taxon>
        <taxon>Bacillati</taxon>
        <taxon>Actinomycetota</taxon>
        <taxon>Actinomycetes</taxon>
        <taxon>Propionibacteriales</taxon>
        <taxon>Propionibacteriaceae</taxon>
        <taxon>Raineyella</taxon>
    </lineage>
</organism>
<protein>
    <submittedName>
        <fullName evidence="1">Uncharacterized protein</fullName>
    </submittedName>
</protein>
<accession>A0A5Q2FHC4</accession>
<dbReference type="AlphaFoldDB" id="A0A5Q2FHC4"/>
<keyword evidence="2" id="KW-1185">Reference proteome</keyword>
<dbReference type="KEGG" id="rain:Rai3103_13655"/>
<dbReference type="RefSeq" id="WP_153573052.1">
    <property type="nucleotide sequence ID" value="NZ_CP045725.1"/>
</dbReference>
<sequence length="63" mass="6824">MWFVIGAAASAVVVLVGRRVIAASQDTPALERVNAFITDVRRASAEREAEIRDALNLPEEGDE</sequence>
<dbReference type="Proteomes" id="UP000386847">
    <property type="component" value="Chromosome"/>
</dbReference>
<gene>
    <name evidence="1" type="ORF">Rai3103_13655</name>
</gene>
<name>A0A5Q2FHC4_9ACTN</name>
<reference evidence="1 2" key="1">
    <citation type="submission" date="2019-10" db="EMBL/GenBank/DDBJ databases">
        <title>Genomic analysis of Raineyella sp. CBA3103.</title>
        <authorList>
            <person name="Roh S.W."/>
        </authorList>
    </citation>
    <scope>NUCLEOTIDE SEQUENCE [LARGE SCALE GENOMIC DNA]</scope>
    <source>
        <strain evidence="1 2">CBA3103</strain>
    </source>
</reference>
<proteinExistence type="predicted"/>
<evidence type="ECO:0000313" key="1">
    <source>
        <dbReference type="EMBL" id="QGF24523.1"/>
    </source>
</evidence>
<dbReference type="EMBL" id="CP045725">
    <property type="protein sequence ID" value="QGF24523.1"/>
    <property type="molecule type" value="Genomic_DNA"/>
</dbReference>
<evidence type="ECO:0000313" key="2">
    <source>
        <dbReference type="Proteomes" id="UP000386847"/>
    </source>
</evidence>